<feature type="signal peptide" evidence="1">
    <location>
        <begin position="1"/>
        <end position="29"/>
    </location>
</feature>
<dbReference type="InterPro" id="IPR051551">
    <property type="entry name" value="Autotransporter_adhesion"/>
</dbReference>
<dbReference type="PANTHER" id="PTHR35037:SF3">
    <property type="entry name" value="C-TERMINAL REGION OF AIDA-LIKE PROTEIN"/>
    <property type="match status" value="1"/>
</dbReference>
<evidence type="ECO:0000256" key="1">
    <source>
        <dbReference type="SAM" id="SignalP"/>
    </source>
</evidence>
<proteinExistence type="predicted"/>
<dbReference type="Pfam" id="PF03797">
    <property type="entry name" value="Autotransporter"/>
    <property type="match status" value="1"/>
</dbReference>
<organism evidence="3 4">
    <name type="scientific">Microbulbifer rhizosphaerae</name>
    <dbReference type="NCBI Taxonomy" id="1562603"/>
    <lineage>
        <taxon>Bacteria</taxon>
        <taxon>Pseudomonadati</taxon>
        <taxon>Pseudomonadota</taxon>
        <taxon>Gammaproteobacteria</taxon>
        <taxon>Cellvibrionales</taxon>
        <taxon>Microbulbiferaceae</taxon>
        <taxon>Microbulbifer</taxon>
    </lineage>
</organism>
<dbReference type="SUPFAM" id="SSF51126">
    <property type="entry name" value="Pectin lyase-like"/>
    <property type="match status" value="1"/>
</dbReference>
<protein>
    <submittedName>
        <fullName evidence="3">Outer membrane autotransporter protein</fullName>
    </submittedName>
</protein>
<dbReference type="Gene3D" id="2.160.20.20">
    <property type="match status" value="1"/>
</dbReference>
<dbReference type="InterPro" id="IPR005546">
    <property type="entry name" value="Autotransporte_beta"/>
</dbReference>
<dbReference type="InterPro" id="IPR006315">
    <property type="entry name" value="OM_autotransptr_brl_dom"/>
</dbReference>
<dbReference type="NCBIfam" id="TIGR01414">
    <property type="entry name" value="autotrans_barl"/>
    <property type="match status" value="1"/>
</dbReference>
<comment type="caution">
    <text evidence="3">The sequence shown here is derived from an EMBL/GenBank/DDBJ whole genome shotgun (WGS) entry which is preliminary data.</text>
</comment>
<dbReference type="Pfam" id="PF18883">
    <property type="entry name" value="AC_1"/>
    <property type="match status" value="1"/>
</dbReference>
<evidence type="ECO:0000259" key="2">
    <source>
        <dbReference type="PROSITE" id="PS51208"/>
    </source>
</evidence>
<feature type="domain" description="Autotransporter" evidence="2">
    <location>
        <begin position="258"/>
        <end position="530"/>
    </location>
</feature>
<name>A0A7W4ZBB5_9GAMM</name>
<evidence type="ECO:0000313" key="3">
    <source>
        <dbReference type="EMBL" id="MBB3062219.1"/>
    </source>
</evidence>
<dbReference type="Proteomes" id="UP000535937">
    <property type="component" value="Unassembled WGS sequence"/>
</dbReference>
<keyword evidence="4" id="KW-1185">Reference proteome</keyword>
<dbReference type="InterPro" id="IPR012332">
    <property type="entry name" value="Autotransporter_pectin_lyase_C"/>
</dbReference>
<dbReference type="CDD" id="cd01344">
    <property type="entry name" value="PL2_Passenger_AT"/>
    <property type="match status" value="1"/>
</dbReference>
<dbReference type="SUPFAM" id="SSF103515">
    <property type="entry name" value="Autotransporter"/>
    <property type="match status" value="1"/>
</dbReference>
<gene>
    <name evidence="3" type="ORF">FHS09_003064</name>
</gene>
<dbReference type="InterPro" id="IPR036709">
    <property type="entry name" value="Autotransporte_beta_dom_sf"/>
</dbReference>
<dbReference type="InterPro" id="IPR043990">
    <property type="entry name" value="AC_1"/>
</dbReference>
<dbReference type="AlphaFoldDB" id="A0A7W4ZBB5"/>
<feature type="chain" id="PRO_5031020250" evidence="1">
    <location>
        <begin position="30"/>
        <end position="530"/>
    </location>
</feature>
<sequence length="530" mass="57559">MTRPRISRIRRAAALLLTLCAGYCAPRIALSTDSDSPPTRLIVDPGRVLRVPEINARIDPPIGRRLVVENRGGIDLRGNTANHLTIGGDYIGSGTLHLDAVLLGDDSPADRLIIDGGRATGSTEIQVDWAGGTGAQTDTGILLVETTGGGATADGAFRMQGSLSAGPYEYFLFRGAGENRSLENNWYLRSSVLAGSAPPATGASSPPLVAPAPPPGADPLPLYRPEIPLYAQAKPLAHRVALEEVGSYHDRCGDQGNWTEANSCAWLRLHHRDGRLGWGGAVENRFDGRTSGFQLGANLFSWPTDAGLREWGLFFGGSRTGGDVRGFARGFKDYHAGRNELDSYYLGGYMTHHRADRGYLDIVFRAALLELESLSTRDIGDTVRGPQLTISVEKGFTFAATDRINLEPQLQAVANYTNLSAFQDGISLAEPDMTPEATLRAGLRGYNSRGDNRYYLFTNLWHTLGGNDELLFGKTRLDGERRASWAEIGAGFVWLERRGGSAFANIGYQRSIDDLDWEGGSANLGFDWRW</sequence>
<dbReference type="InterPro" id="IPR011050">
    <property type="entry name" value="Pectin_lyase_fold/virulence"/>
</dbReference>
<keyword evidence="1" id="KW-0732">Signal</keyword>
<dbReference type="EMBL" id="JACHWZ010000014">
    <property type="protein sequence ID" value="MBB3062219.1"/>
    <property type="molecule type" value="Genomic_DNA"/>
</dbReference>
<dbReference type="SMART" id="SM00869">
    <property type="entry name" value="Autotransporter"/>
    <property type="match status" value="1"/>
</dbReference>
<dbReference type="GO" id="GO:0019867">
    <property type="term" value="C:outer membrane"/>
    <property type="evidence" value="ECO:0007669"/>
    <property type="project" value="InterPro"/>
</dbReference>
<accession>A0A7W4ZBB5</accession>
<dbReference type="RefSeq" id="WP_183461329.1">
    <property type="nucleotide sequence ID" value="NZ_JACHWZ010000014.1"/>
</dbReference>
<dbReference type="PROSITE" id="PS51208">
    <property type="entry name" value="AUTOTRANSPORTER"/>
    <property type="match status" value="1"/>
</dbReference>
<dbReference type="PANTHER" id="PTHR35037">
    <property type="entry name" value="C-TERMINAL REGION OF AIDA-LIKE PROTEIN"/>
    <property type="match status" value="1"/>
</dbReference>
<dbReference type="Gene3D" id="2.40.128.130">
    <property type="entry name" value="Autotransporter beta-domain"/>
    <property type="match status" value="1"/>
</dbReference>
<reference evidence="3 4" key="1">
    <citation type="submission" date="2020-08" db="EMBL/GenBank/DDBJ databases">
        <title>Genomic Encyclopedia of Type Strains, Phase III (KMG-III): the genomes of soil and plant-associated and newly described type strains.</title>
        <authorList>
            <person name="Whitman W."/>
        </authorList>
    </citation>
    <scope>NUCLEOTIDE SEQUENCE [LARGE SCALE GENOMIC DNA]</scope>
    <source>
        <strain evidence="3 4">CECT 8799</strain>
    </source>
</reference>
<evidence type="ECO:0000313" key="4">
    <source>
        <dbReference type="Proteomes" id="UP000535937"/>
    </source>
</evidence>